<evidence type="ECO:0000313" key="1">
    <source>
        <dbReference type="EMBL" id="KAF5899854.1"/>
    </source>
</evidence>
<evidence type="ECO:0000313" key="2">
    <source>
        <dbReference type="Proteomes" id="UP000727407"/>
    </source>
</evidence>
<dbReference type="EMBL" id="QNUK01000153">
    <property type="protein sequence ID" value="KAF5899854.1"/>
    <property type="molecule type" value="Genomic_DNA"/>
</dbReference>
<keyword evidence="2" id="KW-1185">Reference proteome</keyword>
<gene>
    <name evidence="1" type="ORF">DAT39_010417</name>
</gene>
<feature type="non-terminal residue" evidence="1">
    <location>
        <position position="70"/>
    </location>
</feature>
<protein>
    <submittedName>
        <fullName evidence="1">Uncharacterized protein</fullName>
    </submittedName>
</protein>
<sequence length="70" mass="7624">YLGSDCCLLASSGSLGLDFPCGPASSSKGTIITLHFPCCQFGLEQRTFPLRCHRLVGPSGWLVLWYVMTQ</sequence>
<name>A0A8J4TXB1_CLAMG</name>
<organism evidence="1 2">
    <name type="scientific">Clarias magur</name>
    <name type="common">Asian catfish</name>
    <name type="synonym">Macropteronotus magur</name>
    <dbReference type="NCBI Taxonomy" id="1594786"/>
    <lineage>
        <taxon>Eukaryota</taxon>
        <taxon>Metazoa</taxon>
        <taxon>Chordata</taxon>
        <taxon>Craniata</taxon>
        <taxon>Vertebrata</taxon>
        <taxon>Euteleostomi</taxon>
        <taxon>Actinopterygii</taxon>
        <taxon>Neopterygii</taxon>
        <taxon>Teleostei</taxon>
        <taxon>Ostariophysi</taxon>
        <taxon>Siluriformes</taxon>
        <taxon>Clariidae</taxon>
        <taxon>Clarias</taxon>
    </lineage>
</organism>
<dbReference type="AlphaFoldDB" id="A0A8J4TXB1"/>
<dbReference type="Proteomes" id="UP000727407">
    <property type="component" value="Unassembled WGS sequence"/>
</dbReference>
<proteinExistence type="predicted"/>
<accession>A0A8J4TXB1</accession>
<feature type="non-terminal residue" evidence="1">
    <location>
        <position position="1"/>
    </location>
</feature>
<reference evidence="1" key="1">
    <citation type="submission" date="2020-07" db="EMBL/GenBank/DDBJ databases">
        <title>Clarias magur genome sequencing, assembly and annotation.</title>
        <authorList>
            <person name="Kushwaha B."/>
            <person name="Kumar R."/>
            <person name="Das P."/>
            <person name="Joshi C.G."/>
            <person name="Kumar D."/>
            <person name="Nagpure N.S."/>
            <person name="Pandey M."/>
            <person name="Agarwal S."/>
            <person name="Srivastava S."/>
            <person name="Singh M."/>
            <person name="Sahoo L."/>
            <person name="Jayasankar P."/>
            <person name="Meher P.K."/>
            <person name="Koringa P.G."/>
            <person name="Iquebal M.A."/>
            <person name="Das S.P."/>
            <person name="Bit A."/>
            <person name="Patnaik S."/>
            <person name="Patel N."/>
            <person name="Shah T.M."/>
            <person name="Hinsu A."/>
            <person name="Jena J.K."/>
        </authorList>
    </citation>
    <scope>NUCLEOTIDE SEQUENCE</scope>
    <source>
        <strain evidence="1">CIFAMagur01</strain>
        <tissue evidence="1">Testis</tissue>
    </source>
</reference>
<comment type="caution">
    <text evidence="1">The sequence shown here is derived from an EMBL/GenBank/DDBJ whole genome shotgun (WGS) entry which is preliminary data.</text>
</comment>